<dbReference type="RefSeq" id="WP_096779185.1">
    <property type="nucleotide sequence ID" value="NZ_CP012621.1"/>
</dbReference>
<proteinExistence type="predicted"/>
<sequence length="344" mass="39439">MKGWKNAVGLLCLWLTACNPHNELERHFQTYLARVANVLEVSPPRLTPPDPLPALPPQRTLQQQQQRVTAGLLDTLKLGECRLLGLVGEHNSPVGKSQSAAAMLLYHLQFQQGLHDCLARAKDPALQDWLSEVESLKAPLLPGYHWNMMVAEPEIRAALMPRARTLRFAQQGGYQETVAAFTLFDRLHRQARGLAEPAPLTVRELNLALSGLYDNDYLGQLFYSLHSAAHYLEQSIGFLQQLERFDCGPRGRDQAERLRNAMQHYYIRDIQAYFSQLDRQFVQLAPLLERTLNPPVPGNDQLAEYRRHFALGLDSRIYRRYRELTLEHARLWQRFLARCDISPT</sequence>
<evidence type="ECO:0000313" key="2">
    <source>
        <dbReference type="Proteomes" id="UP000217763"/>
    </source>
</evidence>
<reference evidence="2" key="1">
    <citation type="submission" date="2015-09" db="EMBL/GenBank/DDBJ databases">
        <authorList>
            <person name="Shao Z."/>
            <person name="Wang L."/>
        </authorList>
    </citation>
    <scope>NUCLEOTIDE SEQUENCE [LARGE SCALE GENOMIC DNA]</scope>
    <source>
        <strain evidence="2">F13-1</strain>
    </source>
</reference>
<dbReference type="KEGG" id="zdf:AN401_09360"/>
<dbReference type="Proteomes" id="UP000217763">
    <property type="component" value="Chromosome"/>
</dbReference>
<accession>A0A291HPE9</accession>
<dbReference type="EMBL" id="CP012621">
    <property type="protein sequence ID" value="ATG74037.1"/>
    <property type="molecule type" value="Genomic_DNA"/>
</dbReference>
<keyword evidence="2" id="KW-1185">Reference proteome</keyword>
<evidence type="ECO:0000313" key="1">
    <source>
        <dbReference type="EMBL" id="ATG74037.1"/>
    </source>
</evidence>
<protein>
    <recommendedName>
        <fullName evidence="3">DUF3080 domain-containing protein</fullName>
    </recommendedName>
</protein>
<organism evidence="1 2">
    <name type="scientific">Zobellella denitrificans</name>
    <dbReference type="NCBI Taxonomy" id="347534"/>
    <lineage>
        <taxon>Bacteria</taxon>
        <taxon>Pseudomonadati</taxon>
        <taxon>Pseudomonadota</taxon>
        <taxon>Gammaproteobacteria</taxon>
        <taxon>Aeromonadales</taxon>
        <taxon>Aeromonadaceae</taxon>
        <taxon>Zobellella</taxon>
    </lineage>
</organism>
<name>A0A291HPE9_9GAMM</name>
<dbReference type="AlphaFoldDB" id="A0A291HPE9"/>
<dbReference type="PROSITE" id="PS51257">
    <property type="entry name" value="PROKAR_LIPOPROTEIN"/>
    <property type="match status" value="1"/>
</dbReference>
<evidence type="ECO:0008006" key="3">
    <source>
        <dbReference type="Google" id="ProtNLM"/>
    </source>
</evidence>
<dbReference type="Pfam" id="PF11279">
    <property type="entry name" value="DUF3080"/>
    <property type="match status" value="1"/>
</dbReference>
<dbReference type="InterPro" id="IPR021431">
    <property type="entry name" value="DUF3080"/>
</dbReference>
<gene>
    <name evidence="1" type="ORF">AN401_09360</name>
</gene>